<proteinExistence type="predicted"/>
<name>A0A9N9DB98_FUNMO</name>
<sequence>MFAHQGVTPGTNFCKLSGGEIFLGILGKMASNTYKALKHGSYENTLSFEPDGFPSGEDCVHGTTQILILQAIIRQQRVISRSLLADKDRNIHSKSSPNIITRALRETLQKYIDSERKDFIKAGSLDQYLQQFQAYNIALDETSSMIESISSQPQQPTLVNSAISQQSNNFSNYLIPNFYSIPDDVEMEDLFTIDKEKRGGSGNIKRSAPQRWYTTIKTNIFPSSVN</sequence>
<evidence type="ECO:0000313" key="1">
    <source>
        <dbReference type="EMBL" id="CAG8633569.1"/>
    </source>
</evidence>
<organism evidence="1 2">
    <name type="scientific">Funneliformis mosseae</name>
    <name type="common">Endomycorrhizal fungus</name>
    <name type="synonym">Glomus mosseae</name>
    <dbReference type="NCBI Taxonomy" id="27381"/>
    <lineage>
        <taxon>Eukaryota</taxon>
        <taxon>Fungi</taxon>
        <taxon>Fungi incertae sedis</taxon>
        <taxon>Mucoromycota</taxon>
        <taxon>Glomeromycotina</taxon>
        <taxon>Glomeromycetes</taxon>
        <taxon>Glomerales</taxon>
        <taxon>Glomeraceae</taxon>
        <taxon>Funneliformis</taxon>
    </lineage>
</organism>
<gene>
    <name evidence="1" type="ORF">FMOSSE_LOCUS10613</name>
</gene>
<dbReference type="Proteomes" id="UP000789375">
    <property type="component" value="Unassembled WGS sequence"/>
</dbReference>
<comment type="caution">
    <text evidence="1">The sequence shown here is derived from an EMBL/GenBank/DDBJ whole genome shotgun (WGS) entry which is preliminary data.</text>
</comment>
<evidence type="ECO:0000313" key="2">
    <source>
        <dbReference type="Proteomes" id="UP000789375"/>
    </source>
</evidence>
<dbReference type="EMBL" id="CAJVPP010003609">
    <property type="protein sequence ID" value="CAG8633569.1"/>
    <property type="molecule type" value="Genomic_DNA"/>
</dbReference>
<protein>
    <submittedName>
        <fullName evidence="1">3939_t:CDS:1</fullName>
    </submittedName>
</protein>
<keyword evidence="2" id="KW-1185">Reference proteome</keyword>
<reference evidence="1" key="1">
    <citation type="submission" date="2021-06" db="EMBL/GenBank/DDBJ databases">
        <authorList>
            <person name="Kallberg Y."/>
            <person name="Tangrot J."/>
            <person name="Rosling A."/>
        </authorList>
    </citation>
    <scope>NUCLEOTIDE SEQUENCE</scope>
    <source>
        <strain evidence="1">87-6 pot B 2015</strain>
    </source>
</reference>
<dbReference type="AlphaFoldDB" id="A0A9N9DB98"/>
<accession>A0A9N9DB98</accession>